<dbReference type="EMBL" id="MU006582">
    <property type="protein sequence ID" value="KAF2745493.1"/>
    <property type="molecule type" value="Genomic_DNA"/>
</dbReference>
<reference evidence="1" key="1">
    <citation type="journal article" date="2020" name="Stud. Mycol.">
        <title>101 Dothideomycetes genomes: a test case for predicting lifestyles and emergence of pathogens.</title>
        <authorList>
            <person name="Haridas S."/>
            <person name="Albert R."/>
            <person name="Binder M."/>
            <person name="Bloem J."/>
            <person name="Labutti K."/>
            <person name="Salamov A."/>
            <person name="Andreopoulos B."/>
            <person name="Baker S."/>
            <person name="Barry K."/>
            <person name="Bills G."/>
            <person name="Bluhm B."/>
            <person name="Cannon C."/>
            <person name="Castanera R."/>
            <person name="Culley D."/>
            <person name="Daum C."/>
            <person name="Ezra D."/>
            <person name="Gonzalez J."/>
            <person name="Henrissat B."/>
            <person name="Kuo A."/>
            <person name="Liang C."/>
            <person name="Lipzen A."/>
            <person name="Lutzoni F."/>
            <person name="Magnuson J."/>
            <person name="Mondo S."/>
            <person name="Nolan M."/>
            <person name="Ohm R."/>
            <person name="Pangilinan J."/>
            <person name="Park H.-J."/>
            <person name="Ramirez L."/>
            <person name="Alfaro M."/>
            <person name="Sun H."/>
            <person name="Tritt A."/>
            <person name="Yoshinaga Y."/>
            <person name="Zwiers L.-H."/>
            <person name="Turgeon B."/>
            <person name="Goodwin S."/>
            <person name="Spatafora J."/>
            <person name="Crous P."/>
            <person name="Grigoriev I."/>
        </authorList>
    </citation>
    <scope>NUCLEOTIDE SEQUENCE</scope>
    <source>
        <strain evidence="1">CBS 119925</strain>
    </source>
</reference>
<dbReference type="AlphaFoldDB" id="A0A6A6V630"/>
<accession>A0A6A6V630</accession>
<sequence length="243" mass="26321">MSQWPVAFHNRSYLCFTQWPAQLHLRYLHEDSLYSSNIMADEFPPFDDIPRDHQDADETPQLSAFHYDDLMNPAPPAPAFLSLVATSAPVAIPGQRSNGMQIAPEPATSSGSATAAAMPVLTTSPRARIAGASTIGVSTQPIQADVDQLLTLIASCLSGRLVQGVRDMTVMLTQSAVQSRSTSINPNLRETELEQHLTRHLKKMLGGDRVYNLGVRPVISIAIGPGHGMCWINVTTHCCSSSS</sequence>
<proteinExistence type="predicted"/>
<evidence type="ECO:0000313" key="1">
    <source>
        <dbReference type="EMBL" id="KAF2745493.1"/>
    </source>
</evidence>
<evidence type="ECO:0000313" key="2">
    <source>
        <dbReference type="Proteomes" id="UP000799440"/>
    </source>
</evidence>
<organism evidence="1 2">
    <name type="scientific">Sporormia fimetaria CBS 119925</name>
    <dbReference type="NCBI Taxonomy" id="1340428"/>
    <lineage>
        <taxon>Eukaryota</taxon>
        <taxon>Fungi</taxon>
        <taxon>Dikarya</taxon>
        <taxon>Ascomycota</taxon>
        <taxon>Pezizomycotina</taxon>
        <taxon>Dothideomycetes</taxon>
        <taxon>Pleosporomycetidae</taxon>
        <taxon>Pleosporales</taxon>
        <taxon>Sporormiaceae</taxon>
        <taxon>Sporormia</taxon>
    </lineage>
</organism>
<gene>
    <name evidence="1" type="ORF">M011DRAFT_137711</name>
</gene>
<protein>
    <submittedName>
        <fullName evidence="1">Uncharacterized protein</fullName>
    </submittedName>
</protein>
<name>A0A6A6V630_9PLEO</name>
<dbReference type="Proteomes" id="UP000799440">
    <property type="component" value="Unassembled WGS sequence"/>
</dbReference>
<keyword evidence="2" id="KW-1185">Reference proteome</keyword>